<evidence type="ECO:0000259" key="10">
    <source>
        <dbReference type="Pfam" id="PF04535"/>
    </source>
</evidence>
<proteinExistence type="inferred from homology"/>
<dbReference type="Gramene" id="KZN01443">
    <property type="protein sequence ID" value="KZN01443"/>
    <property type="gene ID" value="DCAR_010197"/>
</dbReference>
<organism evidence="11">
    <name type="scientific">Daucus carota subsp. sativus</name>
    <name type="common">Carrot</name>
    <dbReference type="NCBI Taxonomy" id="79200"/>
    <lineage>
        <taxon>Eukaryota</taxon>
        <taxon>Viridiplantae</taxon>
        <taxon>Streptophyta</taxon>
        <taxon>Embryophyta</taxon>
        <taxon>Tracheophyta</taxon>
        <taxon>Spermatophyta</taxon>
        <taxon>Magnoliopsida</taxon>
        <taxon>eudicotyledons</taxon>
        <taxon>Gunneridae</taxon>
        <taxon>Pentapetalae</taxon>
        <taxon>asterids</taxon>
        <taxon>campanulids</taxon>
        <taxon>Apiales</taxon>
        <taxon>Apiaceae</taxon>
        <taxon>Apioideae</taxon>
        <taxon>Scandiceae</taxon>
        <taxon>Daucinae</taxon>
        <taxon>Daucus</taxon>
        <taxon>Daucus sect. Daucus</taxon>
    </lineage>
</organism>
<evidence type="ECO:0000256" key="9">
    <source>
        <dbReference type="SAM" id="SignalP"/>
    </source>
</evidence>
<dbReference type="OMA" id="IFFDRGH"/>
<evidence type="ECO:0000256" key="7">
    <source>
        <dbReference type="ARBA" id="ARBA00023136"/>
    </source>
</evidence>
<dbReference type="OrthoDB" id="685197at2759"/>
<dbReference type="GO" id="GO:0005886">
    <property type="term" value="C:plasma membrane"/>
    <property type="evidence" value="ECO:0007669"/>
    <property type="project" value="UniProtKB-SubCell"/>
</dbReference>
<gene>
    <name evidence="11" type="ORF">DCAR_010197</name>
</gene>
<evidence type="ECO:0000256" key="3">
    <source>
        <dbReference type="ARBA" id="ARBA00011489"/>
    </source>
</evidence>
<reference evidence="11" key="1">
    <citation type="journal article" date="2016" name="Nat. Genet.">
        <title>A high-quality carrot genome assembly provides new insights into carotenoid accumulation and asterid genome evolution.</title>
        <authorList>
            <person name="Iorizzo M."/>
            <person name="Ellison S."/>
            <person name="Senalik D."/>
            <person name="Zeng P."/>
            <person name="Satapoomin P."/>
            <person name="Huang J."/>
            <person name="Bowman M."/>
            <person name="Iovene M."/>
            <person name="Sanseverino W."/>
            <person name="Cavagnaro P."/>
            <person name="Yildiz M."/>
            <person name="Macko-Podgorni A."/>
            <person name="Moranska E."/>
            <person name="Grzebelus E."/>
            <person name="Grzebelus D."/>
            <person name="Ashrafi H."/>
            <person name="Zheng Z."/>
            <person name="Cheng S."/>
            <person name="Spooner D."/>
            <person name="Van Deynze A."/>
            <person name="Simon P."/>
        </authorList>
    </citation>
    <scope>NUCLEOTIDE SEQUENCE [LARGE SCALE GENOMIC DNA]</scope>
    <source>
        <tissue evidence="11">Leaf</tissue>
    </source>
</reference>
<keyword evidence="4 8" id="KW-1003">Cell membrane</keyword>
<evidence type="ECO:0000256" key="8">
    <source>
        <dbReference type="RuleBase" id="RU361233"/>
    </source>
</evidence>
<dbReference type="PANTHER" id="PTHR33573:SF17">
    <property type="entry name" value="CASP-LIKE PROTEIN 4D1"/>
    <property type="match status" value="1"/>
</dbReference>
<dbReference type="KEGG" id="dcr:108212322"/>
<keyword evidence="5 8" id="KW-0812">Transmembrane</keyword>
<evidence type="ECO:0000256" key="1">
    <source>
        <dbReference type="ARBA" id="ARBA00004651"/>
    </source>
</evidence>
<dbReference type="InterPro" id="IPR006702">
    <property type="entry name" value="CASP_dom"/>
</dbReference>
<keyword evidence="7 8" id="KW-0472">Membrane</keyword>
<comment type="caution">
    <text evidence="11">The sequence shown here is derived from an EMBL/GenBank/DDBJ whole genome shotgun (WGS) entry which is preliminary data.</text>
</comment>
<evidence type="ECO:0000256" key="2">
    <source>
        <dbReference type="ARBA" id="ARBA00007651"/>
    </source>
</evidence>
<name>A0A162AI88_DAUCS</name>
<accession>A0A162AI88</accession>
<evidence type="ECO:0000256" key="6">
    <source>
        <dbReference type="ARBA" id="ARBA00022989"/>
    </source>
</evidence>
<dbReference type="AlphaFoldDB" id="A0A162AI88"/>
<keyword evidence="9" id="KW-0732">Signal</keyword>
<feature type="chain" id="PRO_5007831252" description="CASP-like protein" evidence="9">
    <location>
        <begin position="32"/>
        <end position="172"/>
    </location>
</feature>
<dbReference type="EMBL" id="LNRQ01000003">
    <property type="protein sequence ID" value="KZN01443.1"/>
    <property type="molecule type" value="Genomic_DNA"/>
</dbReference>
<evidence type="ECO:0000256" key="4">
    <source>
        <dbReference type="ARBA" id="ARBA00022475"/>
    </source>
</evidence>
<feature type="signal peptide" evidence="9">
    <location>
        <begin position="1"/>
        <end position="31"/>
    </location>
</feature>
<feature type="transmembrane region" description="Helical" evidence="8">
    <location>
        <begin position="104"/>
        <end position="123"/>
    </location>
</feature>
<evidence type="ECO:0000313" key="11">
    <source>
        <dbReference type="EMBL" id="KZN01443.1"/>
    </source>
</evidence>
<feature type="domain" description="Casparian strip membrane protein" evidence="10">
    <location>
        <begin position="6"/>
        <end position="157"/>
    </location>
</feature>
<protein>
    <recommendedName>
        <fullName evidence="8">CASP-like protein</fullName>
    </recommendedName>
</protein>
<comment type="caution">
    <text evidence="8">Lacks conserved residue(s) required for the propagation of feature annotation.</text>
</comment>
<keyword evidence="6 8" id="KW-1133">Transmembrane helix</keyword>
<dbReference type="PANTHER" id="PTHR33573">
    <property type="entry name" value="CASP-LIKE PROTEIN 4A4"/>
    <property type="match status" value="1"/>
</dbReference>
<evidence type="ECO:0000256" key="5">
    <source>
        <dbReference type="ARBA" id="ARBA00022692"/>
    </source>
</evidence>
<sequence>MAISSMALATTSFLLRIFSLLFLAASVAVMAANNVTDFGFFYDFDGTRDQFTDHITYRYVVAIASIASLYTLIQIPFGVYHLCNGKRWIRNGCLPIFDYYCDMLMSFLLATATGAGFAMTYELRTYAGYPPEGFGRTKKYLDIVYVSVSLLFLGSICTAVLSVISSYFRKFK</sequence>
<dbReference type="STRING" id="79200.A0A162AI88"/>
<dbReference type="Pfam" id="PF04535">
    <property type="entry name" value="CASP_dom"/>
    <property type="match status" value="1"/>
</dbReference>
<feature type="transmembrane region" description="Helical" evidence="8">
    <location>
        <begin position="55"/>
        <end position="83"/>
    </location>
</feature>
<feature type="transmembrane region" description="Helical" evidence="8">
    <location>
        <begin position="143"/>
        <end position="168"/>
    </location>
</feature>
<comment type="subunit">
    <text evidence="3 8">Homodimer and heterodimers.</text>
</comment>
<comment type="similarity">
    <text evidence="2 8">Belongs to the Casparian strip membrane proteins (CASP) family.</text>
</comment>
<comment type="subcellular location">
    <subcellularLocation>
        <location evidence="1 8">Cell membrane</location>
        <topology evidence="1 8">Multi-pass membrane protein</topology>
    </subcellularLocation>
</comment>